<dbReference type="GO" id="GO:0016740">
    <property type="term" value="F:transferase activity"/>
    <property type="evidence" value="ECO:0007669"/>
    <property type="project" value="UniProtKB-KW"/>
</dbReference>
<dbReference type="Gene3D" id="3.10.580.10">
    <property type="entry name" value="CBS-domain"/>
    <property type="match status" value="1"/>
</dbReference>
<keyword evidence="3" id="KW-1185">Reference proteome</keyword>
<protein>
    <submittedName>
        <fullName evidence="2">Nucleotidyltransferase-like protein</fullName>
    </submittedName>
</protein>
<accession>A0A318K6B1</accession>
<sequence>MKNVELSRISVNAESKISDIVSCIQNSGSVACCLYYNNEGKFENIFTDGDVRRAFLAGRGLADSAQEVLKIKQASSRSKPITANEDATEDTRRDLFTEHSLRQLVLVDQLGDPVDVIGADYLCHEYDFQKKNFSAIVMAGGFGTRMRPFTDTTPKPMLKVNGRPILEISIMKMIEFGVRKFYITTHYLPEKIMEHFGDGSRYGVEIKYINEDTPLGTGGALALVDQPDEHMLVFNGDILTNLNVRMFFADHMRTNACMTIASTQYHVEVPFGVIAEEDGVVAKIDEKPVYKFMVNSGMYFLSREVFQYLPASEKFNMTDVAECLIEKGKKVSCFPIFEHWLDVGRPSDYDIAATIFE</sequence>
<dbReference type="InterPro" id="IPR005835">
    <property type="entry name" value="NTP_transferase_dom"/>
</dbReference>
<dbReference type="RefSeq" id="WP_059284754.1">
    <property type="nucleotide sequence ID" value="NZ_LNQU01000007.1"/>
</dbReference>
<feature type="domain" description="Nucleotidyl transferase" evidence="1">
    <location>
        <begin position="135"/>
        <end position="349"/>
    </location>
</feature>
<reference evidence="2 3" key="1">
    <citation type="submission" date="2018-05" db="EMBL/GenBank/DDBJ databases">
        <title>Genomic Encyclopedia of Type Strains, Phase IV (KMG-IV): sequencing the most valuable type-strain genomes for metagenomic binning, comparative biology and taxonomic classification.</title>
        <authorList>
            <person name="Goeker M."/>
        </authorList>
    </citation>
    <scope>NUCLEOTIDE SEQUENCE [LARGE SCALE GENOMIC DNA]</scope>
    <source>
        <strain evidence="2 3">DSM 25134</strain>
    </source>
</reference>
<dbReference type="Pfam" id="PF00483">
    <property type="entry name" value="NTP_transferase"/>
    <property type="match status" value="1"/>
</dbReference>
<comment type="caution">
    <text evidence="2">The sequence shown here is derived from an EMBL/GenBank/DDBJ whole genome shotgun (WGS) entry which is preliminary data.</text>
</comment>
<dbReference type="EMBL" id="QJKC01000004">
    <property type="protein sequence ID" value="PXX49506.1"/>
    <property type="molecule type" value="Genomic_DNA"/>
</dbReference>
<dbReference type="InterPro" id="IPR029044">
    <property type="entry name" value="Nucleotide-diphossugar_trans"/>
</dbReference>
<organism evidence="2 3">
    <name type="scientific">Aquitalea magnusonii</name>
    <dbReference type="NCBI Taxonomy" id="332411"/>
    <lineage>
        <taxon>Bacteria</taxon>
        <taxon>Pseudomonadati</taxon>
        <taxon>Pseudomonadota</taxon>
        <taxon>Betaproteobacteria</taxon>
        <taxon>Neisseriales</taxon>
        <taxon>Chromobacteriaceae</taxon>
        <taxon>Aquitalea</taxon>
    </lineage>
</organism>
<dbReference type="OrthoDB" id="9788272at2"/>
<dbReference type="AlphaFoldDB" id="A0A318K6B1"/>
<dbReference type="Gene3D" id="3.90.550.10">
    <property type="entry name" value="Spore Coat Polysaccharide Biosynthesis Protein SpsA, Chain A"/>
    <property type="match status" value="1"/>
</dbReference>
<dbReference type="InterPro" id="IPR046342">
    <property type="entry name" value="CBS_dom_sf"/>
</dbReference>
<dbReference type="CDD" id="cd06426">
    <property type="entry name" value="NTP_transferase_like_2"/>
    <property type="match status" value="1"/>
</dbReference>
<dbReference type="PROSITE" id="PS51257">
    <property type="entry name" value="PROKAR_LIPOPROTEIN"/>
    <property type="match status" value="1"/>
</dbReference>
<dbReference type="Proteomes" id="UP000248395">
    <property type="component" value="Unassembled WGS sequence"/>
</dbReference>
<evidence type="ECO:0000313" key="3">
    <source>
        <dbReference type="Proteomes" id="UP000248395"/>
    </source>
</evidence>
<proteinExistence type="predicted"/>
<gene>
    <name evidence="2" type="ORF">DFR38_104148</name>
</gene>
<evidence type="ECO:0000259" key="1">
    <source>
        <dbReference type="Pfam" id="PF00483"/>
    </source>
</evidence>
<name>A0A318K6B1_9NEIS</name>
<dbReference type="InterPro" id="IPR050486">
    <property type="entry name" value="Mannose-1P_guanyltransferase"/>
</dbReference>
<dbReference type="SUPFAM" id="SSF54631">
    <property type="entry name" value="CBS-domain pair"/>
    <property type="match status" value="1"/>
</dbReference>
<evidence type="ECO:0000313" key="2">
    <source>
        <dbReference type="EMBL" id="PXX49506.1"/>
    </source>
</evidence>
<dbReference type="SUPFAM" id="SSF53448">
    <property type="entry name" value="Nucleotide-diphospho-sugar transferases"/>
    <property type="match status" value="1"/>
</dbReference>
<keyword evidence="2" id="KW-0808">Transferase</keyword>
<dbReference type="PANTHER" id="PTHR22572">
    <property type="entry name" value="SUGAR-1-PHOSPHATE GUANYL TRANSFERASE"/>
    <property type="match status" value="1"/>
</dbReference>